<dbReference type="STRING" id="420662.Mpe_A0169"/>
<evidence type="ECO:0000313" key="5">
    <source>
        <dbReference type="EMBL" id="ABM93131.1"/>
    </source>
</evidence>
<accession>A2SC42</accession>
<dbReference type="HOGENOM" id="CLU_090265_1_1_4"/>
<dbReference type="InterPro" id="IPR051407">
    <property type="entry name" value="Bact_OM_lipoprot/Surf_antigen"/>
</dbReference>
<dbReference type="eggNOG" id="COG3133">
    <property type="taxonomic scope" value="Bacteria"/>
</dbReference>
<evidence type="ECO:0000256" key="3">
    <source>
        <dbReference type="SAM" id="Phobius"/>
    </source>
</evidence>
<name>A2SC42_METPP</name>
<feature type="transmembrane region" description="Helical" evidence="3">
    <location>
        <begin position="18"/>
        <end position="39"/>
    </location>
</feature>
<dbReference type="KEGG" id="mpt:Mpe_A0169"/>
<dbReference type="PANTHER" id="PTHR35603">
    <property type="match status" value="1"/>
</dbReference>
<dbReference type="InterPro" id="IPR008816">
    <property type="entry name" value="Gly_zipper_2TM_dom"/>
</dbReference>
<dbReference type="RefSeq" id="WP_011827770.1">
    <property type="nucleotide sequence ID" value="NC_008825.1"/>
</dbReference>
<evidence type="ECO:0000256" key="1">
    <source>
        <dbReference type="ARBA" id="ARBA00004370"/>
    </source>
</evidence>
<proteinExistence type="predicted"/>
<evidence type="ECO:0000256" key="2">
    <source>
        <dbReference type="ARBA" id="ARBA00023136"/>
    </source>
</evidence>
<dbReference type="AlphaFoldDB" id="A2SC42"/>
<comment type="subcellular location">
    <subcellularLocation>
        <location evidence="1">Membrane</location>
    </subcellularLocation>
</comment>
<dbReference type="Pfam" id="PF05433">
    <property type="entry name" value="Rick_17kDa_Anti"/>
    <property type="match status" value="1"/>
</dbReference>
<dbReference type="PANTHER" id="PTHR35603:SF2">
    <property type="entry name" value="OUTER MEMBRANE LIPOPROTEIN"/>
    <property type="match status" value="1"/>
</dbReference>
<evidence type="ECO:0000259" key="4">
    <source>
        <dbReference type="Pfam" id="PF05433"/>
    </source>
</evidence>
<keyword evidence="6" id="KW-1185">Reference proteome</keyword>
<keyword evidence="3" id="KW-0812">Transmembrane</keyword>
<dbReference type="Proteomes" id="UP000000366">
    <property type="component" value="Chromosome"/>
</dbReference>
<sequence length="192" mass="18686">MEAASRTSDKTAGGLPRWMWLAGGAVALTIAGVASALALQQRAQPASAAAAVAPVEEIVSPAPKPSRGVTAGQPAGHASPAAAACAQCGVVESVQAVKVKGEASGVGAVAGGVLGGVVGNQFGGGNGRTAMTVLGAVGGGVAGHEIEKNVKAKTVYSVRVRMDDGSLRTLQQSQAPAVGARVKVDGTTLRAA</sequence>
<protein>
    <submittedName>
        <fullName evidence="5">Putative membrane protein</fullName>
    </submittedName>
</protein>
<dbReference type="EMBL" id="CP000555">
    <property type="protein sequence ID" value="ABM93131.1"/>
    <property type="molecule type" value="Genomic_DNA"/>
</dbReference>
<gene>
    <name evidence="5" type="ordered locus">Mpe_A0169</name>
</gene>
<evidence type="ECO:0000313" key="6">
    <source>
        <dbReference type="Proteomes" id="UP000000366"/>
    </source>
</evidence>
<feature type="domain" description="Glycine zipper 2TM" evidence="4">
    <location>
        <begin position="107"/>
        <end position="147"/>
    </location>
</feature>
<dbReference type="GO" id="GO:0019867">
    <property type="term" value="C:outer membrane"/>
    <property type="evidence" value="ECO:0007669"/>
    <property type="project" value="InterPro"/>
</dbReference>
<organism evidence="5 6">
    <name type="scientific">Methylibium petroleiphilum (strain ATCC BAA-1232 / LMG 22953 / PM1)</name>
    <dbReference type="NCBI Taxonomy" id="420662"/>
    <lineage>
        <taxon>Bacteria</taxon>
        <taxon>Pseudomonadati</taxon>
        <taxon>Pseudomonadota</taxon>
        <taxon>Betaproteobacteria</taxon>
        <taxon>Burkholderiales</taxon>
        <taxon>Sphaerotilaceae</taxon>
        <taxon>Methylibium</taxon>
    </lineage>
</organism>
<keyword evidence="3" id="KW-1133">Transmembrane helix</keyword>
<keyword evidence="2 3" id="KW-0472">Membrane</keyword>
<reference evidence="5 6" key="1">
    <citation type="journal article" date="2007" name="J. Bacteriol.">
        <title>Whole-genome analysis of the methyl tert-butyl ether-degrading beta-proteobacterium Methylibium petroleiphilum PM1.</title>
        <authorList>
            <person name="Kane S.R."/>
            <person name="Chakicherla A.Y."/>
            <person name="Chain P.S.G."/>
            <person name="Schmidt R."/>
            <person name="Shin M.W."/>
            <person name="Legler T.C."/>
            <person name="Scow K.M."/>
            <person name="Larimer F.W."/>
            <person name="Lucas S.M."/>
            <person name="Richardson P.M."/>
            <person name="Hristova K.R."/>
        </authorList>
    </citation>
    <scope>NUCLEOTIDE SEQUENCE [LARGE SCALE GENOMIC DNA]</scope>
    <source>
        <strain evidence="6">ATCC BAA-1232 / LMG 22953 / PM1</strain>
    </source>
</reference>